<sequence length="243" mass="26882">MSTDTVMLKKPLGLRISKHTLEVTYIEESGASMGQVSIGDIIVAVDRQKVASIQELNKILGHPSPVQIALRRSEMVDVNELLGLSVKYDAKERIQVTSTAKNSLSSIHLRPGDIIREVNDCPIASKTMLDYYIQEGVIESGQINFTIESLAGGADAYRDQVELANDVLEIARKQIAQFTATLSASEPFKLSSILRKKSVNNKSKKVAISDEFAEFPIGADYDPSRLKPCKHAINEMKNLRKYC</sequence>
<accession>A0A0N5D234</accession>
<name>A0A0N5D234_THECL</name>
<feature type="domain" description="PDZ" evidence="1">
    <location>
        <begin position="10"/>
        <end position="74"/>
    </location>
</feature>
<proteinExistence type="predicted"/>
<feature type="domain" description="PDZ" evidence="1">
    <location>
        <begin position="80"/>
        <end position="151"/>
    </location>
</feature>
<organism evidence="4">
    <name type="scientific">Thelazia callipaeda</name>
    <name type="common">Oriental eyeworm</name>
    <name type="synonym">Parasitic nematode</name>
    <dbReference type="NCBI Taxonomy" id="103827"/>
    <lineage>
        <taxon>Eukaryota</taxon>
        <taxon>Metazoa</taxon>
        <taxon>Ecdysozoa</taxon>
        <taxon>Nematoda</taxon>
        <taxon>Chromadorea</taxon>
        <taxon>Rhabditida</taxon>
        <taxon>Spirurina</taxon>
        <taxon>Spiruromorpha</taxon>
        <taxon>Thelazioidea</taxon>
        <taxon>Thelaziidae</taxon>
        <taxon>Thelazia</taxon>
    </lineage>
</organism>
<dbReference type="Gene3D" id="2.30.42.10">
    <property type="match status" value="1"/>
</dbReference>
<dbReference type="Proteomes" id="UP000276776">
    <property type="component" value="Unassembled WGS sequence"/>
</dbReference>
<keyword evidence="3" id="KW-1185">Reference proteome</keyword>
<dbReference type="InterPro" id="IPR001478">
    <property type="entry name" value="PDZ"/>
</dbReference>
<gene>
    <name evidence="2" type="ORF">TCLT_LOCUS6917</name>
</gene>
<evidence type="ECO:0000313" key="2">
    <source>
        <dbReference type="EMBL" id="VDN04321.1"/>
    </source>
</evidence>
<evidence type="ECO:0000313" key="4">
    <source>
        <dbReference type="WBParaSite" id="TCLT_0000692801-mRNA-1"/>
    </source>
</evidence>
<protein>
    <submittedName>
        <fullName evidence="4">PDZ domain-containing protein</fullName>
    </submittedName>
</protein>
<dbReference type="SMART" id="SM00228">
    <property type="entry name" value="PDZ"/>
    <property type="match status" value="2"/>
</dbReference>
<dbReference type="InterPro" id="IPR040264">
    <property type="entry name" value="T15H9.4-like"/>
</dbReference>
<dbReference type="OMA" id="IQFRMAV"/>
<dbReference type="InterPro" id="IPR036034">
    <property type="entry name" value="PDZ_sf"/>
</dbReference>
<evidence type="ECO:0000259" key="1">
    <source>
        <dbReference type="SMART" id="SM00228"/>
    </source>
</evidence>
<dbReference type="PANTHER" id="PTHR31327:SF3">
    <property type="entry name" value="PDZ DOMAIN-CONTAINING PROTEIN"/>
    <property type="match status" value="1"/>
</dbReference>
<dbReference type="OrthoDB" id="4217619at2759"/>
<dbReference type="PANTHER" id="PTHR31327">
    <property type="entry name" value="SPERM MEIOSIS PDZ DOMAIN CONTAINING PROTEINS-RELATED"/>
    <property type="match status" value="1"/>
</dbReference>
<reference evidence="4" key="1">
    <citation type="submission" date="2017-02" db="UniProtKB">
        <authorList>
            <consortium name="WormBaseParasite"/>
        </authorList>
    </citation>
    <scope>IDENTIFICATION</scope>
</reference>
<dbReference type="AlphaFoldDB" id="A0A0N5D234"/>
<evidence type="ECO:0000313" key="3">
    <source>
        <dbReference type="Proteomes" id="UP000276776"/>
    </source>
</evidence>
<dbReference type="WBParaSite" id="TCLT_0000692801-mRNA-1">
    <property type="protein sequence ID" value="TCLT_0000692801-mRNA-1"/>
    <property type="gene ID" value="TCLT_0000692801"/>
</dbReference>
<reference evidence="2 3" key="2">
    <citation type="submission" date="2018-11" db="EMBL/GenBank/DDBJ databases">
        <authorList>
            <consortium name="Pathogen Informatics"/>
        </authorList>
    </citation>
    <scope>NUCLEOTIDE SEQUENCE [LARGE SCALE GENOMIC DNA]</scope>
</reference>
<dbReference type="SUPFAM" id="SSF50156">
    <property type="entry name" value="PDZ domain-like"/>
    <property type="match status" value="2"/>
</dbReference>
<dbReference type="EMBL" id="UYYF01004458">
    <property type="protein sequence ID" value="VDN04321.1"/>
    <property type="molecule type" value="Genomic_DNA"/>
</dbReference>